<evidence type="ECO:0000313" key="5">
    <source>
        <dbReference type="EMBL" id="MDM4018914.1"/>
    </source>
</evidence>
<dbReference type="SMART" id="SM00448">
    <property type="entry name" value="REC"/>
    <property type="match status" value="1"/>
</dbReference>
<dbReference type="SUPFAM" id="SSF109604">
    <property type="entry name" value="HD-domain/PDEase-like"/>
    <property type="match status" value="1"/>
</dbReference>
<dbReference type="Gene3D" id="1.10.3210.10">
    <property type="entry name" value="Hypothetical protein af1432"/>
    <property type="match status" value="1"/>
</dbReference>
<protein>
    <submittedName>
        <fullName evidence="5">Response regulator</fullName>
    </submittedName>
</protein>
<evidence type="ECO:0000259" key="3">
    <source>
        <dbReference type="PROSITE" id="PS51831"/>
    </source>
</evidence>
<dbReference type="Gene3D" id="3.40.50.2300">
    <property type="match status" value="1"/>
</dbReference>
<dbReference type="CDD" id="cd17551">
    <property type="entry name" value="REC_RpfG-like"/>
    <property type="match status" value="1"/>
</dbReference>
<comment type="caution">
    <text evidence="5">The sequence shown here is derived from an EMBL/GenBank/DDBJ whole genome shotgun (WGS) entry which is preliminary data.</text>
</comment>
<reference evidence="5 6" key="1">
    <citation type="submission" date="2023-06" db="EMBL/GenBank/DDBJ databases">
        <title>Roseiconus lacunae JC819 isolated from Gulf of Mannar region, Tamil Nadu.</title>
        <authorList>
            <person name="Pk S."/>
            <person name="Ch S."/>
            <person name="Ch V.R."/>
        </authorList>
    </citation>
    <scope>NUCLEOTIDE SEQUENCE [LARGE SCALE GENOMIC DNA]</scope>
    <source>
        <strain evidence="5 6">JC819</strain>
    </source>
</reference>
<dbReference type="PANTHER" id="PTHR45228">
    <property type="entry name" value="CYCLIC DI-GMP PHOSPHODIESTERASE TM_0186-RELATED"/>
    <property type="match status" value="1"/>
</dbReference>
<name>A0ABT7PQY3_9BACT</name>
<dbReference type="RefSeq" id="WP_289166925.1">
    <property type="nucleotide sequence ID" value="NZ_JASZZN010000028.1"/>
</dbReference>
<dbReference type="InterPro" id="IPR037522">
    <property type="entry name" value="HD_GYP_dom"/>
</dbReference>
<organism evidence="5 6">
    <name type="scientific">Roseiconus lacunae</name>
    <dbReference type="NCBI Taxonomy" id="2605694"/>
    <lineage>
        <taxon>Bacteria</taxon>
        <taxon>Pseudomonadati</taxon>
        <taxon>Planctomycetota</taxon>
        <taxon>Planctomycetia</taxon>
        <taxon>Pirellulales</taxon>
        <taxon>Pirellulaceae</taxon>
        <taxon>Roseiconus</taxon>
    </lineage>
</organism>
<evidence type="ECO:0000259" key="2">
    <source>
        <dbReference type="PROSITE" id="PS50110"/>
    </source>
</evidence>
<keyword evidence="1" id="KW-0597">Phosphoprotein</keyword>
<dbReference type="SMART" id="SM00471">
    <property type="entry name" value="HDc"/>
    <property type="match status" value="1"/>
</dbReference>
<dbReference type="InterPro" id="IPR052020">
    <property type="entry name" value="Cyclic_di-GMP/3'3'-cGAMP_PDE"/>
</dbReference>
<dbReference type="CDD" id="cd00077">
    <property type="entry name" value="HDc"/>
    <property type="match status" value="1"/>
</dbReference>
<feature type="domain" description="HD-GYP" evidence="4">
    <location>
        <begin position="182"/>
        <end position="396"/>
    </location>
</feature>
<dbReference type="PROSITE" id="PS51831">
    <property type="entry name" value="HD"/>
    <property type="match status" value="1"/>
</dbReference>
<proteinExistence type="predicted"/>
<dbReference type="InterPro" id="IPR001789">
    <property type="entry name" value="Sig_transdc_resp-reg_receiver"/>
</dbReference>
<feature type="domain" description="HD" evidence="3">
    <location>
        <begin position="204"/>
        <end position="345"/>
    </location>
</feature>
<feature type="modified residue" description="4-aspartylphosphate" evidence="1">
    <location>
        <position position="88"/>
    </location>
</feature>
<dbReference type="InterPro" id="IPR006674">
    <property type="entry name" value="HD_domain"/>
</dbReference>
<dbReference type="SUPFAM" id="SSF52172">
    <property type="entry name" value="CheY-like"/>
    <property type="match status" value="1"/>
</dbReference>
<evidence type="ECO:0000256" key="1">
    <source>
        <dbReference type="PROSITE-ProRule" id="PRU00169"/>
    </source>
</evidence>
<dbReference type="EMBL" id="JASZZN010000028">
    <property type="protein sequence ID" value="MDM4018914.1"/>
    <property type="molecule type" value="Genomic_DNA"/>
</dbReference>
<dbReference type="Proteomes" id="UP001239462">
    <property type="component" value="Unassembled WGS sequence"/>
</dbReference>
<dbReference type="InterPro" id="IPR003607">
    <property type="entry name" value="HD/PDEase_dom"/>
</dbReference>
<gene>
    <name evidence="5" type="ORF">QTN89_25905</name>
</gene>
<evidence type="ECO:0000259" key="4">
    <source>
        <dbReference type="PROSITE" id="PS51832"/>
    </source>
</evidence>
<sequence>MNTSTFPPAAPPASAATVGIARSTFPANTTASSHVAGRVMIVDDEPINIKLIQKFLKGSGYDDFITTTDSREAIALVQAESPDIIILDVMMPHVSGLDILREVRSQPSIAHLPVLIVTASTEEEIKIEALELGATDFLHKPVKPTELLPRVRNALLVKAHHDQMVAYSRRLEAEVEQRTMDLMQSREEVIHVLACAAEYRDQETGNHVIRVGRYAGLIAKKLGCSEADSKLIELAAILHDAGKIGISDLILLKPGKLTDEEFDAMKLHCEYGERILKAQPTESSKQSSTREDQTRTRSPVLRIAAVIARSHHERWNGKGYPDGLAGDEIPLVGRITAVADVFDALSSKRCYKDAMPIAKCIEIMKSERGEHFDPKVLDAFLDSMDEVIEIATDLADDFAG</sequence>
<feature type="domain" description="Response regulatory" evidence="2">
    <location>
        <begin position="38"/>
        <end position="155"/>
    </location>
</feature>
<dbReference type="PROSITE" id="PS50110">
    <property type="entry name" value="RESPONSE_REGULATORY"/>
    <property type="match status" value="1"/>
</dbReference>
<keyword evidence="6" id="KW-1185">Reference proteome</keyword>
<dbReference type="PANTHER" id="PTHR45228:SF1">
    <property type="entry name" value="CYCLIC DI-GMP PHOSPHODIESTERASE TM_0186"/>
    <property type="match status" value="1"/>
</dbReference>
<evidence type="ECO:0000313" key="6">
    <source>
        <dbReference type="Proteomes" id="UP001239462"/>
    </source>
</evidence>
<dbReference type="PROSITE" id="PS51832">
    <property type="entry name" value="HD_GYP"/>
    <property type="match status" value="1"/>
</dbReference>
<dbReference type="InterPro" id="IPR011006">
    <property type="entry name" value="CheY-like_superfamily"/>
</dbReference>
<dbReference type="Pfam" id="PF00072">
    <property type="entry name" value="Response_reg"/>
    <property type="match status" value="1"/>
</dbReference>
<dbReference type="Pfam" id="PF13487">
    <property type="entry name" value="HD_5"/>
    <property type="match status" value="1"/>
</dbReference>
<accession>A0ABT7PQY3</accession>